<evidence type="ECO:0000259" key="2">
    <source>
        <dbReference type="PROSITE" id="PS50056"/>
    </source>
</evidence>
<dbReference type="Pfam" id="PF00782">
    <property type="entry name" value="DSPc"/>
    <property type="match status" value="1"/>
</dbReference>
<comment type="caution">
    <text evidence="3">The sequence shown here is derived from an EMBL/GenBank/DDBJ whole genome shotgun (WGS) entry which is preliminary data.</text>
</comment>
<dbReference type="Gene3D" id="3.90.190.10">
    <property type="entry name" value="Protein tyrosine phosphatase superfamily"/>
    <property type="match status" value="1"/>
</dbReference>
<evidence type="ECO:0000313" key="4">
    <source>
        <dbReference type="Proteomes" id="UP001171945"/>
    </source>
</evidence>
<dbReference type="SUPFAM" id="SSF52799">
    <property type="entry name" value="(Phosphotyrosine protein) phosphatases II"/>
    <property type="match status" value="1"/>
</dbReference>
<feature type="transmembrane region" description="Helical" evidence="1">
    <location>
        <begin position="45"/>
        <end position="69"/>
    </location>
</feature>
<sequence>IHKKSESKLLRAFMTPRSLKMAFYYLVGAIIFMVLAFKFSTIWFLFIWLFASLLTVSVAYAFGWEWLLVSKDSKANLFQKLFLLPYFLGNYLSLQYYSKKLKPFSKVEEGLYIGRYLKENEYQALKEQNINHSLNLALEQQFQKPVLKEKRLALMDQTIQNPKALHEAVLYIEKHDGVYVHCALGLSRSILVISAWLIYHGKSLDEVYEILEKVRPKYVKSEYMRINLEIYSRMVR</sequence>
<dbReference type="PANTHER" id="PTHR47216">
    <property type="match status" value="1"/>
</dbReference>
<dbReference type="InterPro" id="IPR000340">
    <property type="entry name" value="Dual-sp_phosphatase_cat-dom"/>
</dbReference>
<organism evidence="3 4">
    <name type="scientific">Candidatus Marithioploca araucensis</name>
    <dbReference type="NCBI Taxonomy" id="70273"/>
    <lineage>
        <taxon>Bacteria</taxon>
        <taxon>Pseudomonadati</taxon>
        <taxon>Pseudomonadota</taxon>
        <taxon>Gammaproteobacteria</taxon>
        <taxon>Thiotrichales</taxon>
        <taxon>Thiotrichaceae</taxon>
        <taxon>Candidatus Marithioploca</taxon>
    </lineage>
</organism>
<accession>A0ABT7VRV8</accession>
<protein>
    <submittedName>
        <fullName evidence="3">Dual specificity protein phosphatase family protein</fullName>
    </submittedName>
</protein>
<evidence type="ECO:0000313" key="3">
    <source>
        <dbReference type="EMBL" id="MDM8562417.1"/>
    </source>
</evidence>
<feature type="transmembrane region" description="Helical" evidence="1">
    <location>
        <begin position="81"/>
        <end position="98"/>
    </location>
</feature>
<feature type="non-terminal residue" evidence="3">
    <location>
        <position position="1"/>
    </location>
</feature>
<gene>
    <name evidence="3" type="ORF">QUF54_03595</name>
</gene>
<dbReference type="EMBL" id="JAUCGM010000145">
    <property type="protein sequence ID" value="MDM8562417.1"/>
    <property type="molecule type" value="Genomic_DNA"/>
</dbReference>
<proteinExistence type="predicted"/>
<dbReference type="PANTHER" id="PTHR47216:SF4">
    <property type="entry name" value="OS01G0859400 PROTEIN"/>
    <property type="match status" value="1"/>
</dbReference>
<keyword evidence="1" id="KW-0472">Membrane</keyword>
<feature type="transmembrane region" description="Helical" evidence="1">
    <location>
        <begin position="21"/>
        <end position="39"/>
    </location>
</feature>
<dbReference type="InterPro" id="IPR020422">
    <property type="entry name" value="TYR_PHOSPHATASE_DUAL_dom"/>
</dbReference>
<dbReference type="InterPro" id="IPR029021">
    <property type="entry name" value="Prot-tyrosine_phosphatase-like"/>
</dbReference>
<dbReference type="Proteomes" id="UP001171945">
    <property type="component" value="Unassembled WGS sequence"/>
</dbReference>
<dbReference type="InterPro" id="IPR000387">
    <property type="entry name" value="Tyr_Pase_dom"/>
</dbReference>
<name>A0ABT7VRV8_9GAMM</name>
<keyword evidence="4" id="KW-1185">Reference proteome</keyword>
<keyword evidence="1" id="KW-1133">Transmembrane helix</keyword>
<feature type="domain" description="Tyrosine specific protein phosphatases" evidence="2">
    <location>
        <begin position="156"/>
        <end position="226"/>
    </location>
</feature>
<reference evidence="3" key="1">
    <citation type="submission" date="2023-06" db="EMBL/GenBank/DDBJ databases">
        <title>Uncultivated large filamentous bacteria from sulfidic sediments reveal new species and different genomic features in energy metabolism and defense.</title>
        <authorList>
            <person name="Fonseca A."/>
        </authorList>
    </citation>
    <scope>NUCLEOTIDE SEQUENCE</scope>
    <source>
        <strain evidence="3">HSG4</strain>
    </source>
</reference>
<evidence type="ECO:0000256" key="1">
    <source>
        <dbReference type="SAM" id="Phobius"/>
    </source>
</evidence>
<dbReference type="SMART" id="SM00195">
    <property type="entry name" value="DSPc"/>
    <property type="match status" value="1"/>
</dbReference>
<keyword evidence="1" id="KW-0812">Transmembrane</keyword>
<dbReference type="PROSITE" id="PS50056">
    <property type="entry name" value="TYR_PHOSPHATASE_2"/>
    <property type="match status" value="1"/>
</dbReference>